<organism evidence="3 4">
    <name type="scientific">Helicobacter cappadocius</name>
    <dbReference type="NCBI Taxonomy" id="3063998"/>
    <lineage>
        <taxon>Bacteria</taxon>
        <taxon>Pseudomonadati</taxon>
        <taxon>Campylobacterota</taxon>
        <taxon>Epsilonproteobacteria</taxon>
        <taxon>Campylobacterales</taxon>
        <taxon>Helicobacteraceae</taxon>
        <taxon>Helicobacter</taxon>
    </lineage>
</organism>
<dbReference type="Gene3D" id="2.30.40.10">
    <property type="entry name" value="Urease, subunit C, domain 1"/>
    <property type="match status" value="1"/>
</dbReference>
<feature type="chain" id="PRO_5041693545" evidence="1">
    <location>
        <begin position="29"/>
        <end position="287"/>
    </location>
</feature>
<proteinExistence type="predicted"/>
<dbReference type="SUPFAM" id="SSF51556">
    <property type="entry name" value="Metallo-dependent hydrolases"/>
    <property type="match status" value="1"/>
</dbReference>
<sequence>KGNTMITRRKAIATMGAVGVGLASAASADEKKSSSILIKNATVFDGYDQLPGSQDVLIKDNKISKVGPNLKADEKTKIIDAKGKFLMPGLSDAHWHTVFAAATFDDFNMPDQGLVLANAIQETKRTVLRGFTTVRDVAGGVFGIKKAIDEKIITGPRIFPSGAFVSQTSGHGDMREITDPPSRYGGVQSVMEKAGDFVLADGVDEVLTAVRWQLKKGASQIKIGAGGGVISHFDPMDSLQFTLPEIKAATSAARDWGTYVCSHVYSDAGVNRAIDGGVKSIEHGQQT</sequence>
<dbReference type="PANTHER" id="PTHR43135:SF3">
    <property type="entry name" value="ALPHA-D-RIBOSE 1-METHYLPHOSPHONATE 5-TRIPHOSPHATE DIPHOSPHATASE"/>
    <property type="match status" value="1"/>
</dbReference>
<gene>
    <name evidence="3" type="ORF">Q5I06_08625</name>
</gene>
<dbReference type="EMBL" id="JAUYZK010000026">
    <property type="protein sequence ID" value="MDP2539831.1"/>
    <property type="molecule type" value="Genomic_DNA"/>
</dbReference>
<keyword evidence="1" id="KW-0732">Signal</keyword>
<dbReference type="InterPro" id="IPR006680">
    <property type="entry name" value="Amidohydro-rel"/>
</dbReference>
<feature type="non-terminal residue" evidence="3">
    <location>
        <position position="1"/>
    </location>
</feature>
<feature type="signal peptide" evidence="1">
    <location>
        <begin position="1"/>
        <end position="28"/>
    </location>
</feature>
<reference evidence="4" key="1">
    <citation type="journal article" date="2024" name="Syst. Appl. Microbiol.">
        <title>Helicobacter cappadocius sp. nov., from lizards: The first psychrotrophic Helicobacter species.</title>
        <authorList>
            <person name="Aydin F."/>
            <person name="Tarhane S."/>
            <person name="Karakaya E."/>
            <person name="Abay S."/>
            <person name="Kayman T."/>
            <person name="Guran O."/>
            <person name="Bozkurt E."/>
            <person name="Uzum N."/>
            <person name="Avci A."/>
            <person name="Olgun K."/>
            <person name="Jablonski D."/>
            <person name="Guran C."/>
            <person name="Burcin Saticioglu I."/>
        </authorList>
    </citation>
    <scope>NUCLEOTIDE SEQUENCE [LARGE SCALE GENOMIC DNA]</scope>
    <source>
        <strain evidence="4">faydin-H76</strain>
    </source>
</reference>
<dbReference type="RefSeq" id="WP_305520937.1">
    <property type="nucleotide sequence ID" value="NZ_JAUYZK010000026.1"/>
</dbReference>
<name>A0AA90PRV2_9HELI</name>
<evidence type="ECO:0000256" key="1">
    <source>
        <dbReference type="SAM" id="SignalP"/>
    </source>
</evidence>
<dbReference type="PANTHER" id="PTHR43135">
    <property type="entry name" value="ALPHA-D-RIBOSE 1-METHYLPHOSPHONATE 5-TRIPHOSPHATE DIPHOSPHATASE"/>
    <property type="match status" value="1"/>
</dbReference>
<protein>
    <submittedName>
        <fullName evidence="3">Amidohydrolase family protein</fullName>
    </submittedName>
</protein>
<evidence type="ECO:0000313" key="3">
    <source>
        <dbReference type="EMBL" id="MDP2539831.1"/>
    </source>
</evidence>
<dbReference type="Pfam" id="PF01979">
    <property type="entry name" value="Amidohydro_1"/>
    <property type="match status" value="1"/>
</dbReference>
<evidence type="ECO:0000259" key="2">
    <source>
        <dbReference type="Pfam" id="PF01979"/>
    </source>
</evidence>
<dbReference type="Gene3D" id="3.20.20.140">
    <property type="entry name" value="Metal-dependent hydrolases"/>
    <property type="match status" value="1"/>
</dbReference>
<feature type="domain" description="Amidohydrolase-related" evidence="2">
    <location>
        <begin position="85"/>
        <end position="285"/>
    </location>
</feature>
<dbReference type="InterPro" id="IPR051781">
    <property type="entry name" value="Metallo-dep_Hydrolase"/>
</dbReference>
<dbReference type="SUPFAM" id="SSF51338">
    <property type="entry name" value="Composite domain of metallo-dependent hydrolases"/>
    <property type="match status" value="1"/>
</dbReference>
<dbReference type="InterPro" id="IPR032466">
    <property type="entry name" value="Metal_Hydrolase"/>
</dbReference>
<comment type="caution">
    <text evidence="3">The sequence shown here is derived from an EMBL/GenBank/DDBJ whole genome shotgun (WGS) entry which is preliminary data.</text>
</comment>
<dbReference type="GO" id="GO:0016810">
    <property type="term" value="F:hydrolase activity, acting on carbon-nitrogen (but not peptide) bonds"/>
    <property type="evidence" value="ECO:0007669"/>
    <property type="project" value="InterPro"/>
</dbReference>
<dbReference type="Proteomes" id="UP001177258">
    <property type="component" value="Unassembled WGS sequence"/>
</dbReference>
<evidence type="ECO:0000313" key="4">
    <source>
        <dbReference type="Proteomes" id="UP001177258"/>
    </source>
</evidence>
<dbReference type="AlphaFoldDB" id="A0AA90PRV2"/>
<dbReference type="InterPro" id="IPR011059">
    <property type="entry name" value="Metal-dep_hydrolase_composite"/>
</dbReference>
<accession>A0AA90PRV2</accession>